<dbReference type="Pfam" id="PF00270">
    <property type="entry name" value="DEAD"/>
    <property type="match status" value="1"/>
</dbReference>
<accession>A0ABY8CDS3</accession>
<evidence type="ECO:0000256" key="2">
    <source>
        <dbReference type="ARBA" id="ARBA00022840"/>
    </source>
</evidence>
<proteinExistence type="predicted"/>
<dbReference type="RefSeq" id="WP_347722237.1">
    <property type="nucleotide sequence ID" value="NZ_CP104395.1"/>
</dbReference>
<dbReference type="PROSITE" id="PS51194">
    <property type="entry name" value="HELICASE_CTER"/>
    <property type="match status" value="1"/>
</dbReference>
<dbReference type="SUPFAM" id="SSF52540">
    <property type="entry name" value="P-loop containing nucleoside triphosphate hydrolases"/>
    <property type="match status" value="1"/>
</dbReference>
<name>A0ABY8CDS3_9ARCH</name>
<dbReference type="InterPro" id="IPR011545">
    <property type="entry name" value="DEAD/DEAH_box_helicase_dom"/>
</dbReference>
<protein>
    <submittedName>
        <fullName evidence="5">CRISPR-associated protein Cas3d</fullName>
    </submittedName>
</protein>
<dbReference type="Gene3D" id="3.40.50.300">
    <property type="entry name" value="P-loop containing nucleotide triphosphate hydrolases"/>
    <property type="match status" value="2"/>
</dbReference>
<dbReference type="GeneID" id="90589777"/>
<dbReference type="PROSITE" id="PS51192">
    <property type="entry name" value="HELICASE_ATP_BIND_1"/>
    <property type="match status" value="1"/>
</dbReference>
<evidence type="ECO:0000313" key="5">
    <source>
        <dbReference type="EMBL" id="WEL19366.1"/>
    </source>
</evidence>
<dbReference type="Pfam" id="PF00271">
    <property type="entry name" value="Helicase_C"/>
    <property type="match status" value="1"/>
</dbReference>
<keyword evidence="2" id="KW-0067">ATP-binding</keyword>
<dbReference type="InterPro" id="IPR052511">
    <property type="entry name" value="ATP-dep_Helicase"/>
</dbReference>
<dbReference type="InterPro" id="IPR017575">
    <property type="entry name" value="CRISPR-assoc_helicase_Cas3"/>
</dbReference>
<gene>
    <name evidence="5" type="primary">cas3d</name>
    <name evidence="5" type="ORF">SVXNc_0341</name>
</gene>
<feature type="domain" description="Helicase ATP-binding" evidence="3">
    <location>
        <begin position="29"/>
        <end position="227"/>
    </location>
</feature>
<keyword evidence="1" id="KW-0547">Nucleotide-binding</keyword>
<dbReference type="NCBIfam" id="TIGR03158">
    <property type="entry name" value="cas3_cyano"/>
    <property type="match status" value="1"/>
</dbReference>
<evidence type="ECO:0000259" key="3">
    <source>
        <dbReference type="PROSITE" id="PS51192"/>
    </source>
</evidence>
<dbReference type="Proteomes" id="UP001218034">
    <property type="component" value="Chromosome"/>
</dbReference>
<evidence type="ECO:0000259" key="4">
    <source>
        <dbReference type="PROSITE" id="PS51194"/>
    </source>
</evidence>
<dbReference type="SMART" id="SM00487">
    <property type="entry name" value="DEXDc"/>
    <property type="match status" value="1"/>
</dbReference>
<dbReference type="PANTHER" id="PTHR47962">
    <property type="entry name" value="ATP-DEPENDENT HELICASE LHR-RELATED-RELATED"/>
    <property type="match status" value="1"/>
</dbReference>
<dbReference type="InterPro" id="IPR027417">
    <property type="entry name" value="P-loop_NTPase"/>
</dbReference>
<sequence length="672" mass="77985">MSGLHIEQKQANYLPEINPYSHQLELQEKIREDGEKILFNTSPTGSGKTFSWMKPVLEDNLSAIAVYPTNALVEDQVDAARKFHNDYFSDKEFKYDKLTRESVSEKKKEIGTDSNGKAAAHIIRELDFLENEPSILFTNPDTLILILKHLYGPQGQNLESLINGSDIVVVDEFHMAEVKQRNDLLYAVSYLMKEPASKIQKGVFLSATPDEKATKPLRNVFDSVEIVDSDTSNLEFEDSTKIMPEAELELRDAELFKTSQEIISEEKEEIQERILEICNSGRTVVMLDGLKEVDDVYSYLEEKLDLQVERIDGFHRENIGEKLENFDVLVSNSAVEVGVDFDVENLIFSAFDAPTFIQRIGRLRNPEKQTEHEILCFTEKELIETEKKDSLTREELETIVEEKLDENERPESFTRTYSVKEWLFHTLNVSEKLPDSQTPEFQKRSFQLIKNLFSTNEHKLSDKELGNEIEFINENPRLLETLRSLETYRGENFQALLYDEKEKEMKAYNLRHLLTWGKIEFLKREELRDIIPDDDKKEFDGLKDYVEGYCRYHGKREEPRKVRVRPFNGGKFIQHLRKNNTNPIQGPEILDSIAFQTDPEIESIGKLNNYTRDRKMAVKSTAGFPSKIQSIYDTSDYLMLYYTETPTDLSEMSTAFGLNAFYLARRINDNKF</sequence>
<evidence type="ECO:0000256" key="1">
    <source>
        <dbReference type="ARBA" id="ARBA00022741"/>
    </source>
</evidence>
<organism evidence="5 6">
    <name type="scientific">Candidatus Nanohalococcus occultus</name>
    <dbReference type="NCBI Taxonomy" id="2978047"/>
    <lineage>
        <taxon>Archaea</taxon>
        <taxon>Candidatus Nanohalarchaeota</taxon>
        <taxon>Candidatus Nanohalarchaeota incertae sedis</taxon>
        <taxon>Candidatus Nanohalococcus</taxon>
    </lineage>
</organism>
<keyword evidence="6" id="KW-1185">Reference proteome</keyword>
<reference evidence="5 6" key="1">
    <citation type="submission" date="2022-09" db="EMBL/GenBank/DDBJ databases">
        <title>Xylan utilization by haloarchaea-nanohaloarchaea associations.</title>
        <authorList>
            <person name="Yakimov M."/>
        </authorList>
    </citation>
    <scope>NUCLEOTIDE SEQUENCE [LARGE SCALE GENOMIC DNA]</scope>
    <source>
        <strain evidence="5 6">SVXNc</strain>
    </source>
</reference>
<evidence type="ECO:0000313" key="6">
    <source>
        <dbReference type="Proteomes" id="UP001218034"/>
    </source>
</evidence>
<dbReference type="InterPro" id="IPR001650">
    <property type="entry name" value="Helicase_C-like"/>
</dbReference>
<feature type="domain" description="Helicase C-terminal" evidence="4">
    <location>
        <begin position="269"/>
        <end position="407"/>
    </location>
</feature>
<dbReference type="PANTHER" id="PTHR47962:SF5">
    <property type="entry name" value="ATP-DEPENDENT HELICASE LHR-RELATED"/>
    <property type="match status" value="1"/>
</dbReference>
<dbReference type="EMBL" id="CP104395">
    <property type="protein sequence ID" value="WEL19366.1"/>
    <property type="molecule type" value="Genomic_DNA"/>
</dbReference>
<dbReference type="InterPro" id="IPR014001">
    <property type="entry name" value="Helicase_ATP-bd"/>
</dbReference>